<keyword evidence="2" id="KW-1185">Reference proteome</keyword>
<proteinExistence type="predicted"/>
<dbReference type="EMBL" id="JAOAOG010000075">
    <property type="protein sequence ID" value="KAJ6250442.1"/>
    <property type="molecule type" value="Genomic_DNA"/>
</dbReference>
<reference evidence="1" key="1">
    <citation type="submission" date="2022-08" db="EMBL/GenBank/DDBJ databases">
        <title>Novel sulfate-reducing endosymbionts in the free-living metamonad Anaeramoeba.</title>
        <authorList>
            <person name="Jerlstrom-Hultqvist J."/>
            <person name="Cepicka I."/>
            <person name="Gallot-Lavallee L."/>
            <person name="Salas-Leiva D."/>
            <person name="Curtis B.A."/>
            <person name="Zahonova K."/>
            <person name="Pipaliya S."/>
            <person name="Dacks J."/>
            <person name="Roger A.J."/>
        </authorList>
    </citation>
    <scope>NUCLEOTIDE SEQUENCE</scope>
    <source>
        <strain evidence="1">Schooner1</strain>
    </source>
</reference>
<name>A0ABQ8Z0N4_9EUKA</name>
<dbReference type="Proteomes" id="UP001150062">
    <property type="component" value="Unassembled WGS sequence"/>
</dbReference>
<organism evidence="1 2">
    <name type="scientific">Anaeramoeba flamelloides</name>
    <dbReference type="NCBI Taxonomy" id="1746091"/>
    <lineage>
        <taxon>Eukaryota</taxon>
        <taxon>Metamonada</taxon>
        <taxon>Anaeramoebidae</taxon>
        <taxon>Anaeramoeba</taxon>
    </lineage>
</organism>
<evidence type="ECO:0000313" key="1">
    <source>
        <dbReference type="EMBL" id="KAJ6250442.1"/>
    </source>
</evidence>
<evidence type="ECO:0000313" key="2">
    <source>
        <dbReference type="Proteomes" id="UP001150062"/>
    </source>
</evidence>
<comment type="caution">
    <text evidence="1">The sequence shown here is derived from an EMBL/GenBank/DDBJ whole genome shotgun (WGS) entry which is preliminary data.</text>
</comment>
<gene>
    <name evidence="1" type="ORF">M0813_15928</name>
</gene>
<sequence length="112" mass="13001">MGGHKFGVDQDEILIINVIKRIGWFWGGRAKRVHPKIPNSFDNINNNNFFYPPPSGMNELFKEIFEQNHFFKIEIEIEWLDVLDLTILENVASNGNIQKETGCPFVLIQLIK</sequence>
<accession>A0ABQ8Z0N4</accession>
<protein>
    <submittedName>
        <fullName evidence="1">Uncharacterized protein</fullName>
    </submittedName>
</protein>